<reference evidence="2" key="1">
    <citation type="submission" date="2020-03" db="EMBL/GenBank/DDBJ databases">
        <authorList>
            <person name="He L."/>
        </authorList>
    </citation>
    <scope>NUCLEOTIDE SEQUENCE</scope>
    <source>
        <strain evidence="2">CkLH20</strain>
    </source>
</reference>
<evidence type="ECO:0000313" key="2">
    <source>
        <dbReference type="EMBL" id="KAF9874878.1"/>
    </source>
</evidence>
<evidence type="ECO:0000313" key="3">
    <source>
        <dbReference type="Proteomes" id="UP000781932"/>
    </source>
</evidence>
<dbReference type="RefSeq" id="XP_038744339.1">
    <property type="nucleotide sequence ID" value="XM_038890289.1"/>
</dbReference>
<dbReference type="AlphaFoldDB" id="A0A9P6I1S8"/>
<comment type="caution">
    <text evidence="2">The sequence shown here is derived from an EMBL/GenBank/DDBJ whole genome shotgun (WGS) entry which is preliminary data.</text>
</comment>
<dbReference type="GeneID" id="62163363"/>
<dbReference type="OrthoDB" id="3489571at2759"/>
<protein>
    <submittedName>
        <fullName evidence="2">Uncharacterized protein</fullName>
    </submittedName>
</protein>
<reference evidence="2" key="2">
    <citation type="submission" date="2020-11" db="EMBL/GenBank/DDBJ databases">
        <title>Whole genome sequencing of Colletotrichum sp.</title>
        <authorList>
            <person name="Li H."/>
        </authorList>
    </citation>
    <scope>NUCLEOTIDE SEQUENCE</scope>
    <source>
        <strain evidence="2">CkLH20</strain>
    </source>
</reference>
<evidence type="ECO:0000256" key="1">
    <source>
        <dbReference type="SAM" id="SignalP"/>
    </source>
</evidence>
<feature type="signal peptide" evidence="1">
    <location>
        <begin position="1"/>
        <end position="18"/>
    </location>
</feature>
<accession>A0A9P6I1S8</accession>
<feature type="chain" id="PRO_5040381474" evidence="1">
    <location>
        <begin position="19"/>
        <end position="138"/>
    </location>
</feature>
<sequence length="138" mass="14802">MQFSLILVALASASAVVADLHTYATCNSHIQPIGNPNTCPASKRDTTPNEAVNLRRSRIMGRAYGDNAAATEKACAAYKARNTGTNKWDTCPDCTMGVRKTSDPKYCVQACNSAAGHIGGDEWLYYCKQAGADESEAY</sequence>
<keyword evidence="1" id="KW-0732">Signal</keyword>
<keyword evidence="3" id="KW-1185">Reference proteome</keyword>
<proteinExistence type="predicted"/>
<name>A0A9P6I1S8_9PEZI</name>
<dbReference type="Proteomes" id="UP000781932">
    <property type="component" value="Unassembled WGS sequence"/>
</dbReference>
<organism evidence="2 3">
    <name type="scientific">Colletotrichum karsti</name>
    <dbReference type="NCBI Taxonomy" id="1095194"/>
    <lineage>
        <taxon>Eukaryota</taxon>
        <taxon>Fungi</taxon>
        <taxon>Dikarya</taxon>
        <taxon>Ascomycota</taxon>
        <taxon>Pezizomycotina</taxon>
        <taxon>Sordariomycetes</taxon>
        <taxon>Hypocreomycetidae</taxon>
        <taxon>Glomerellales</taxon>
        <taxon>Glomerellaceae</taxon>
        <taxon>Colletotrichum</taxon>
        <taxon>Colletotrichum boninense species complex</taxon>
    </lineage>
</organism>
<gene>
    <name evidence="2" type="ORF">CkaCkLH20_07572</name>
</gene>
<dbReference type="EMBL" id="JAATWM020000024">
    <property type="protein sequence ID" value="KAF9874878.1"/>
    <property type="molecule type" value="Genomic_DNA"/>
</dbReference>